<keyword evidence="1" id="KW-0732">Signal</keyword>
<dbReference type="EMBL" id="JACHXU010000003">
    <property type="protein sequence ID" value="MBB3205281.1"/>
    <property type="molecule type" value="Genomic_DNA"/>
</dbReference>
<evidence type="ECO:0000313" key="2">
    <source>
        <dbReference type="EMBL" id="MBB3205281.1"/>
    </source>
</evidence>
<feature type="signal peptide" evidence="1">
    <location>
        <begin position="1"/>
        <end position="23"/>
    </location>
</feature>
<reference evidence="2 3" key="1">
    <citation type="submission" date="2020-08" db="EMBL/GenBank/DDBJ databases">
        <title>Genomic Encyclopedia of Type Strains, Phase III (KMG-III): the genomes of soil and plant-associated and newly described type strains.</title>
        <authorList>
            <person name="Whitman W."/>
        </authorList>
    </citation>
    <scope>NUCLEOTIDE SEQUENCE [LARGE SCALE GENOMIC DNA]</scope>
    <source>
        <strain evidence="2 3">CECT 8075</strain>
    </source>
</reference>
<accession>A0A7W5H4X5</accession>
<dbReference type="Proteomes" id="UP000536179">
    <property type="component" value="Unassembled WGS sequence"/>
</dbReference>
<sequence length="223" mass="23924">MRHGLTFVLVATLSFFATHSSSAEDPMQPPNAREATWVMAGKIGLAASAAIQNADPQAVNNVMRDANQIANFLEIELPELPQKKGTPASYGATVLHYLLKDLGPATRAIEAKHGQPAAALMEMGVKSYILTTMYDPKGDIGLSIADVIESRATRAQLPREIDDALLTAIRSQASYEVVKKELLAMHQQVRAFLHSPPPSATNATATPETAINDQINNALNAAK</sequence>
<comment type="caution">
    <text evidence="2">The sequence shown here is derived from an EMBL/GenBank/DDBJ whole genome shotgun (WGS) entry which is preliminary data.</text>
</comment>
<evidence type="ECO:0008006" key="4">
    <source>
        <dbReference type="Google" id="ProtNLM"/>
    </source>
</evidence>
<proteinExistence type="predicted"/>
<dbReference type="RefSeq" id="WP_184302635.1">
    <property type="nucleotide sequence ID" value="NZ_JACHXU010000003.1"/>
</dbReference>
<feature type="chain" id="PRO_5031563316" description="Secreted protein" evidence="1">
    <location>
        <begin position="24"/>
        <end position="223"/>
    </location>
</feature>
<keyword evidence="3" id="KW-1185">Reference proteome</keyword>
<protein>
    <recommendedName>
        <fullName evidence="4">Secreted protein</fullName>
    </recommendedName>
</protein>
<evidence type="ECO:0000256" key="1">
    <source>
        <dbReference type="SAM" id="SignalP"/>
    </source>
</evidence>
<evidence type="ECO:0000313" key="3">
    <source>
        <dbReference type="Proteomes" id="UP000536179"/>
    </source>
</evidence>
<name>A0A7W5H4X5_9BACT</name>
<gene>
    <name evidence="2" type="ORF">FHS27_001081</name>
</gene>
<organism evidence="2 3">
    <name type="scientific">Aporhodopirellula rubra</name>
    <dbReference type="NCBI Taxonomy" id="980271"/>
    <lineage>
        <taxon>Bacteria</taxon>
        <taxon>Pseudomonadati</taxon>
        <taxon>Planctomycetota</taxon>
        <taxon>Planctomycetia</taxon>
        <taxon>Pirellulales</taxon>
        <taxon>Pirellulaceae</taxon>
        <taxon>Aporhodopirellula</taxon>
    </lineage>
</organism>
<dbReference type="AlphaFoldDB" id="A0A7W5H4X5"/>